<keyword evidence="2" id="KW-1185">Reference proteome</keyword>
<evidence type="ECO:0000313" key="1">
    <source>
        <dbReference type="EnsemblProtists" id="HpaP813860"/>
    </source>
</evidence>
<dbReference type="VEuPathDB" id="FungiDB:HpaG813860"/>
<name>M4C442_HYAAE</name>
<dbReference type="HOGENOM" id="CLU_2547422_0_0_1"/>
<dbReference type="EnsemblProtists" id="HpaT813860">
    <property type="protein sequence ID" value="HpaP813860"/>
    <property type="gene ID" value="HpaG813860"/>
</dbReference>
<proteinExistence type="predicted"/>
<dbReference type="InParanoid" id="M4C442"/>
<sequence length="83" mass="9598">MLDAHKQRLIRLESPMHWANSAAVIFAKAKLSNGATPQADLPCRYRINEQVGFGPKHWVLEMRHTIWGRQSRLWVNTGDADRF</sequence>
<reference evidence="2" key="1">
    <citation type="journal article" date="2010" name="Science">
        <title>Signatures of adaptation to obligate biotrophy in the Hyaloperonospora arabidopsidis genome.</title>
        <authorList>
            <person name="Baxter L."/>
            <person name="Tripathy S."/>
            <person name="Ishaque N."/>
            <person name="Boot N."/>
            <person name="Cabral A."/>
            <person name="Kemen E."/>
            <person name="Thines M."/>
            <person name="Ah-Fong A."/>
            <person name="Anderson R."/>
            <person name="Badejoko W."/>
            <person name="Bittner-Eddy P."/>
            <person name="Boore J.L."/>
            <person name="Chibucos M.C."/>
            <person name="Coates M."/>
            <person name="Dehal P."/>
            <person name="Delehaunty K."/>
            <person name="Dong S."/>
            <person name="Downton P."/>
            <person name="Dumas B."/>
            <person name="Fabro G."/>
            <person name="Fronick C."/>
            <person name="Fuerstenberg S.I."/>
            <person name="Fulton L."/>
            <person name="Gaulin E."/>
            <person name="Govers F."/>
            <person name="Hughes L."/>
            <person name="Humphray S."/>
            <person name="Jiang R.H."/>
            <person name="Judelson H."/>
            <person name="Kamoun S."/>
            <person name="Kyung K."/>
            <person name="Meijer H."/>
            <person name="Minx P."/>
            <person name="Morris P."/>
            <person name="Nelson J."/>
            <person name="Phuntumart V."/>
            <person name="Qutob D."/>
            <person name="Rehmany A."/>
            <person name="Rougon-Cardoso A."/>
            <person name="Ryden P."/>
            <person name="Torto-Alalibo T."/>
            <person name="Studholme D."/>
            <person name="Wang Y."/>
            <person name="Win J."/>
            <person name="Wood J."/>
            <person name="Clifton S.W."/>
            <person name="Rogers J."/>
            <person name="Van den Ackerveken G."/>
            <person name="Jones J.D."/>
            <person name="McDowell J.M."/>
            <person name="Beynon J."/>
            <person name="Tyler B.M."/>
        </authorList>
    </citation>
    <scope>NUCLEOTIDE SEQUENCE [LARGE SCALE GENOMIC DNA]</scope>
    <source>
        <strain evidence="2">Emoy2</strain>
    </source>
</reference>
<dbReference type="AlphaFoldDB" id="M4C442"/>
<dbReference type="EMBL" id="JH598199">
    <property type="status" value="NOT_ANNOTATED_CDS"/>
    <property type="molecule type" value="Genomic_DNA"/>
</dbReference>
<organism evidence="1 2">
    <name type="scientific">Hyaloperonospora arabidopsidis (strain Emoy2)</name>
    <name type="common">Downy mildew agent</name>
    <name type="synonym">Peronospora arabidopsidis</name>
    <dbReference type="NCBI Taxonomy" id="559515"/>
    <lineage>
        <taxon>Eukaryota</taxon>
        <taxon>Sar</taxon>
        <taxon>Stramenopiles</taxon>
        <taxon>Oomycota</taxon>
        <taxon>Peronosporomycetes</taxon>
        <taxon>Peronosporales</taxon>
        <taxon>Peronosporaceae</taxon>
        <taxon>Hyaloperonospora</taxon>
    </lineage>
</organism>
<dbReference type="Proteomes" id="UP000011713">
    <property type="component" value="Unassembled WGS sequence"/>
</dbReference>
<evidence type="ECO:0000313" key="2">
    <source>
        <dbReference type="Proteomes" id="UP000011713"/>
    </source>
</evidence>
<accession>M4C442</accession>
<reference evidence="1" key="2">
    <citation type="submission" date="2015-06" db="UniProtKB">
        <authorList>
            <consortium name="EnsemblProtists"/>
        </authorList>
    </citation>
    <scope>IDENTIFICATION</scope>
    <source>
        <strain evidence="1">Emoy2</strain>
    </source>
</reference>
<protein>
    <submittedName>
        <fullName evidence="1">Uncharacterized protein</fullName>
    </submittedName>
</protein>